<evidence type="ECO:0000256" key="1">
    <source>
        <dbReference type="SAM" id="Coils"/>
    </source>
</evidence>
<sequence>MDKSWMQESNRFGNRYIEGVNEFISMARSHVDGLDRIKCPCRSCLNRYYKPIDKVQDDLFLKGIDLNYTQWIFHGEEDSFLQNVHVVHDDENASAEDIDEVEEMLDDIYMGTFLDANMGESSTTSGPTNNDHYARPFDLLWEDAHCELYPGCKKFSKLAFIVKLLHIKTLCNWSDKSFDMVIDLIKKALPDGETLPRSYYEAKRFRKDLGFSYELIHACNNDCVLFWKENANKEECPKCKTSRWKYVEGTSTKIPQKVLRYFPIKPRLQRLYMSKEIAKDMKWHKDVRQDDGECLRHLADAIVWKEFDKEHAWFAEDSRNVRLGLASDGFNPFGNMSTSYSTWPVVLMPYNLPPWRCMKDAYMMLSLLIPGPKAPGNEIDVYLRPLVDDLQELWNEGMITYDASTQQTFKLHAALLWTINDFPAYGKLSGWSTKGKLACPVCKNTISRWLKFGRKMCYMGHRRFLPQGHIWRKKKVLFDGTAEHRMAPNELFGDQLLQQLMDFPQVQFGKDKTSRKRKRTEPELNWTKKSIFFELPYWSTLKLRHILDVMHIEKNICDNVLGTLLNIEGKTKDTAKARKDLCHMGIRKDLHLQTTGTSTSMPHAKYTLSKAEKTSFCEWLKCVKFPDGYASNISRCVNTKEGKISGMKSRDCHVLLQRLLPVAIRGYLSTDIRIALTELCLFFKELCSRTLKLDVLNRMKDDIVVILCKLEMIFPPTFFDIMVHLAVYLPREAELVGPVQFCWMYPIERFLGKLKRLVRNRAHPEGWNLEERNDDGWQEERGVSLSVFSQRVRPLGAAKTIRLDDKYLTKARCEHRAEIQGEGTIDIDHKHEVEFESWFRNRICGRNAINVSKELYSLACGPDPQVAFFKGCIVNGVRLQTEDREETRRTQNSGISVPGEHELTNIDYYGELKNILELRYMGGNRIYLFECNWWNIGNRLGMQNDEHFTSVNTSRIWYEFDPFILACQASQVFYLNNPKFGNSWKVVQNISHRNIYDIPIVVEGESKEDDEDHGDMVYQENECVRDNAPIQQEIDEDLTLLRRDDVPAVKLSRAELKALIDVDEVNVELDGSTFITDDLATKECDTNSIDEDEISSNDETTSNAEDESPSKDETYSDNDEKSLSSENTHNGSLNCTPSLEKLDIAKLGCVMVAKLSCVMLLSWSKRVACIVYINGYIVQWVEDEEQEQTRQRQRQGQGQGQEQGRGQEHLAHDMTLRVNNQEEESDSDSEMPPPNRKPHEMVDSTSHSVSHEAPSVSSTTSSIRKRGRNTCKDFQRKRALGIIPIVILPKTQGVVGINSTTFTRRVGYIIREYAELHHSSWTKVPEEHKQMLKNRLMFDFTLDPNREEDNKCMEIALGSTFSNARSKYSLRFKELFKELPPNMDKAKKLEEIKVNVLEDLLRKSHTKNDGSFVTSSCEEKYNQMLELLDDEDVQLTEKEILEQVLGTRSGYARGMEKFVIPTTSSSRSHYPKEINNELETCRQELSATKQELVEAKEEMTQAKEQMEITNEHVIQLEANQRETQCQLAETQCLIVCLMADRL</sequence>
<feature type="region of interest" description="Disordered" evidence="2">
    <location>
        <begin position="1189"/>
        <end position="1270"/>
    </location>
</feature>
<dbReference type="InterPro" id="IPR025452">
    <property type="entry name" value="DUF4218"/>
</dbReference>
<evidence type="ECO:0000259" key="4">
    <source>
        <dbReference type="Pfam" id="PF13960"/>
    </source>
</evidence>
<dbReference type="Pfam" id="PF02992">
    <property type="entry name" value="Transposase_21"/>
    <property type="match status" value="1"/>
</dbReference>
<feature type="domain" description="DUF4218" evidence="4">
    <location>
        <begin position="686"/>
        <end position="770"/>
    </location>
</feature>
<evidence type="ECO:0000259" key="5">
    <source>
        <dbReference type="Pfam" id="PF13963"/>
    </source>
</evidence>
<dbReference type="EMBL" id="OIVN01001391">
    <property type="protein sequence ID" value="SPC93414.1"/>
    <property type="molecule type" value="Genomic_DNA"/>
</dbReference>
<dbReference type="Pfam" id="PF13960">
    <property type="entry name" value="DUF4218"/>
    <property type="match status" value="1"/>
</dbReference>
<dbReference type="InterPro" id="IPR004242">
    <property type="entry name" value="Transposase_21"/>
</dbReference>
<dbReference type="PANTHER" id="PTHR10775">
    <property type="entry name" value="OS08G0208400 PROTEIN"/>
    <property type="match status" value="1"/>
</dbReference>
<feature type="compositionally biased region" description="Polar residues" evidence="2">
    <location>
        <begin position="1124"/>
        <end position="1135"/>
    </location>
</feature>
<evidence type="ECO:0000259" key="3">
    <source>
        <dbReference type="Pfam" id="PF13952"/>
    </source>
</evidence>
<feature type="coiled-coil region" evidence="1">
    <location>
        <begin position="1478"/>
        <end position="1519"/>
    </location>
</feature>
<dbReference type="InterPro" id="IPR025312">
    <property type="entry name" value="DUF4216"/>
</dbReference>
<organism evidence="6">
    <name type="scientific">Fagus sylvatica</name>
    <name type="common">Beechnut</name>
    <dbReference type="NCBI Taxonomy" id="28930"/>
    <lineage>
        <taxon>Eukaryota</taxon>
        <taxon>Viridiplantae</taxon>
        <taxon>Streptophyta</taxon>
        <taxon>Embryophyta</taxon>
        <taxon>Tracheophyta</taxon>
        <taxon>Spermatophyta</taxon>
        <taxon>Magnoliopsida</taxon>
        <taxon>eudicotyledons</taxon>
        <taxon>Gunneridae</taxon>
        <taxon>Pentapetalae</taxon>
        <taxon>rosids</taxon>
        <taxon>fabids</taxon>
        <taxon>Fagales</taxon>
        <taxon>Fagaceae</taxon>
        <taxon>Fagus</taxon>
    </lineage>
</organism>
<keyword evidence="1" id="KW-0175">Coiled coil</keyword>
<feature type="compositionally biased region" description="Basic and acidic residues" evidence="2">
    <location>
        <begin position="1108"/>
        <end position="1123"/>
    </location>
</feature>
<reference evidence="6" key="1">
    <citation type="submission" date="2018-02" db="EMBL/GenBank/DDBJ databases">
        <authorList>
            <person name="Cohen D.B."/>
            <person name="Kent A.D."/>
        </authorList>
    </citation>
    <scope>NUCLEOTIDE SEQUENCE</scope>
</reference>
<evidence type="ECO:0000256" key="2">
    <source>
        <dbReference type="SAM" id="MobiDB-lite"/>
    </source>
</evidence>
<feature type="domain" description="DUF4216" evidence="3">
    <location>
        <begin position="916"/>
        <end position="987"/>
    </location>
</feature>
<dbReference type="Pfam" id="PF13952">
    <property type="entry name" value="DUF4216"/>
    <property type="match status" value="1"/>
</dbReference>
<feature type="compositionally biased region" description="Basic and acidic residues" evidence="2">
    <location>
        <begin position="1205"/>
        <end position="1215"/>
    </location>
</feature>
<protein>
    <recommendedName>
        <fullName evidence="7">Transposase-associated domain-containing protein</fullName>
    </recommendedName>
</protein>
<feature type="domain" description="Transposase-associated" evidence="5">
    <location>
        <begin position="3"/>
        <end position="76"/>
    </location>
</feature>
<dbReference type="PANTHER" id="PTHR10775:SF177">
    <property type="entry name" value="TNP2, PARTIAL"/>
    <property type="match status" value="1"/>
</dbReference>
<dbReference type="Pfam" id="PF13963">
    <property type="entry name" value="Transpos_assoc"/>
    <property type="match status" value="1"/>
</dbReference>
<gene>
    <name evidence="6" type="ORF">FSB_LOCUS21296</name>
</gene>
<name>A0A2N9G2W8_FAGSY</name>
<evidence type="ECO:0008006" key="7">
    <source>
        <dbReference type="Google" id="ProtNLM"/>
    </source>
</evidence>
<accession>A0A2N9G2W8</accession>
<proteinExistence type="predicted"/>
<evidence type="ECO:0000313" key="6">
    <source>
        <dbReference type="EMBL" id="SPC93414.1"/>
    </source>
</evidence>
<dbReference type="InterPro" id="IPR029480">
    <property type="entry name" value="Transpos_assoc"/>
</dbReference>
<feature type="region of interest" description="Disordered" evidence="2">
    <location>
        <begin position="1086"/>
        <end position="1135"/>
    </location>
</feature>